<dbReference type="InterPro" id="IPR016035">
    <property type="entry name" value="Acyl_Trfase/lysoPLipase"/>
</dbReference>
<dbReference type="Pfam" id="PF01734">
    <property type="entry name" value="Patatin"/>
    <property type="match status" value="1"/>
</dbReference>
<sequence>TELRTGTSFRFGSQESACWRLGNIKDNDVAVAEAVAASAAYPVFFPAIDRDFNFKKNEECETKRAILSDGGIYENLGVSCLLPGRNPRYSSNVFNLDYIISCNAGYGMFDGKSVPFDIVTRLKQTAETTMRKAQDSVMKDLHHYKTSGKIKGFILPYLGQQDKSLPLFWPDFVTRDEINYPTNFRPMKEKDLHRLSTRGEQLTRLLLDYYCPEL</sequence>
<gene>
    <name evidence="3" type="ORF">LCGC14_2962940</name>
</gene>
<evidence type="ECO:0000313" key="3">
    <source>
        <dbReference type="EMBL" id="KKK66552.1"/>
    </source>
</evidence>
<keyword evidence="1" id="KW-0443">Lipid metabolism</keyword>
<comment type="caution">
    <text evidence="3">The sequence shown here is derived from an EMBL/GenBank/DDBJ whole genome shotgun (WGS) entry which is preliminary data.</text>
</comment>
<feature type="domain" description="PNPLA" evidence="2">
    <location>
        <begin position="18"/>
        <end position="78"/>
    </location>
</feature>
<feature type="non-terminal residue" evidence="3">
    <location>
        <position position="1"/>
    </location>
</feature>
<reference evidence="3" key="1">
    <citation type="journal article" date="2015" name="Nature">
        <title>Complex archaea that bridge the gap between prokaryotes and eukaryotes.</title>
        <authorList>
            <person name="Spang A."/>
            <person name="Saw J.H."/>
            <person name="Jorgensen S.L."/>
            <person name="Zaremba-Niedzwiedzka K."/>
            <person name="Martijn J."/>
            <person name="Lind A.E."/>
            <person name="van Eijk R."/>
            <person name="Schleper C."/>
            <person name="Guy L."/>
            <person name="Ettema T.J."/>
        </authorList>
    </citation>
    <scope>NUCLEOTIDE SEQUENCE</scope>
</reference>
<protein>
    <recommendedName>
        <fullName evidence="2">PNPLA domain-containing protein</fullName>
    </recommendedName>
</protein>
<dbReference type="SUPFAM" id="SSF52151">
    <property type="entry name" value="FabD/lysophospholipase-like"/>
    <property type="match status" value="1"/>
</dbReference>
<accession>A0A0F8XBM8</accession>
<evidence type="ECO:0000259" key="2">
    <source>
        <dbReference type="Pfam" id="PF01734"/>
    </source>
</evidence>
<dbReference type="AlphaFoldDB" id="A0A0F8XBM8"/>
<proteinExistence type="predicted"/>
<evidence type="ECO:0000256" key="1">
    <source>
        <dbReference type="ARBA" id="ARBA00023098"/>
    </source>
</evidence>
<dbReference type="GO" id="GO:0006629">
    <property type="term" value="P:lipid metabolic process"/>
    <property type="evidence" value="ECO:0007669"/>
    <property type="project" value="UniProtKB-KW"/>
</dbReference>
<dbReference type="InterPro" id="IPR002641">
    <property type="entry name" value="PNPLA_dom"/>
</dbReference>
<dbReference type="Gene3D" id="3.40.1090.10">
    <property type="entry name" value="Cytosolic phospholipase A2 catalytic domain"/>
    <property type="match status" value="1"/>
</dbReference>
<dbReference type="EMBL" id="LAZR01060024">
    <property type="protein sequence ID" value="KKK66552.1"/>
    <property type="molecule type" value="Genomic_DNA"/>
</dbReference>
<organism evidence="3">
    <name type="scientific">marine sediment metagenome</name>
    <dbReference type="NCBI Taxonomy" id="412755"/>
    <lineage>
        <taxon>unclassified sequences</taxon>
        <taxon>metagenomes</taxon>
        <taxon>ecological metagenomes</taxon>
    </lineage>
</organism>
<name>A0A0F8XBM8_9ZZZZ</name>